<feature type="transmembrane region" description="Helical" evidence="1">
    <location>
        <begin position="12"/>
        <end position="35"/>
    </location>
</feature>
<feature type="transmembrane region" description="Helical" evidence="1">
    <location>
        <begin position="128"/>
        <end position="154"/>
    </location>
</feature>
<keyword evidence="1" id="KW-1133">Transmembrane helix</keyword>
<keyword evidence="1" id="KW-0812">Transmembrane</keyword>
<proteinExistence type="predicted"/>
<evidence type="ECO:0000256" key="1">
    <source>
        <dbReference type="SAM" id="Phobius"/>
    </source>
</evidence>
<feature type="transmembrane region" description="Helical" evidence="1">
    <location>
        <begin position="55"/>
        <end position="78"/>
    </location>
</feature>
<dbReference type="Proteomes" id="UP000294933">
    <property type="component" value="Unassembled WGS sequence"/>
</dbReference>
<sequence length="177" mass="18637">MSLKTAMAFTMALVAAMVSSTLGGLLSMLIGNAIFRHFHHPFVDDRDAACIGALGGLIAGVVSFFLCSCLLCATCFCCEWDGGMEKLHGVLQSLPGVLLSGIIGYAILKHAAPVPIPANFDVSRAFITSIVGTHVCIASVLAWKLALVVIPLIFTVPCCIGDGSRDDIDENIPMNKV</sequence>
<accession>A0A4Y7PEK2</accession>
<protein>
    <submittedName>
        <fullName evidence="2">Uncharacterized protein</fullName>
    </submittedName>
</protein>
<gene>
    <name evidence="2" type="ORF">BD410DRAFT_365100</name>
</gene>
<dbReference type="OrthoDB" id="3064287at2759"/>
<dbReference type="VEuPathDB" id="FungiDB:BD410DRAFT_365100"/>
<dbReference type="AlphaFoldDB" id="A0A4Y7PEK2"/>
<evidence type="ECO:0000313" key="2">
    <source>
        <dbReference type="EMBL" id="TDL13783.1"/>
    </source>
</evidence>
<organism evidence="2 3">
    <name type="scientific">Rickenella mellea</name>
    <dbReference type="NCBI Taxonomy" id="50990"/>
    <lineage>
        <taxon>Eukaryota</taxon>
        <taxon>Fungi</taxon>
        <taxon>Dikarya</taxon>
        <taxon>Basidiomycota</taxon>
        <taxon>Agaricomycotina</taxon>
        <taxon>Agaricomycetes</taxon>
        <taxon>Hymenochaetales</taxon>
        <taxon>Rickenellaceae</taxon>
        <taxon>Rickenella</taxon>
    </lineage>
</organism>
<dbReference type="EMBL" id="ML170465">
    <property type="protein sequence ID" value="TDL13783.1"/>
    <property type="molecule type" value="Genomic_DNA"/>
</dbReference>
<name>A0A4Y7PEK2_9AGAM</name>
<keyword evidence="3" id="KW-1185">Reference proteome</keyword>
<evidence type="ECO:0000313" key="3">
    <source>
        <dbReference type="Proteomes" id="UP000294933"/>
    </source>
</evidence>
<reference evidence="2 3" key="1">
    <citation type="submission" date="2018-06" db="EMBL/GenBank/DDBJ databases">
        <title>A transcriptomic atlas of mushroom development highlights an independent origin of complex multicellularity.</title>
        <authorList>
            <consortium name="DOE Joint Genome Institute"/>
            <person name="Krizsan K."/>
            <person name="Almasi E."/>
            <person name="Merenyi Z."/>
            <person name="Sahu N."/>
            <person name="Viragh M."/>
            <person name="Koszo T."/>
            <person name="Mondo S."/>
            <person name="Kiss B."/>
            <person name="Balint B."/>
            <person name="Kues U."/>
            <person name="Barry K."/>
            <person name="Hegedus J.C."/>
            <person name="Henrissat B."/>
            <person name="Johnson J."/>
            <person name="Lipzen A."/>
            <person name="Ohm R."/>
            <person name="Nagy I."/>
            <person name="Pangilinan J."/>
            <person name="Yan J."/>
            <person name="Xiong Y."/>
            <person name="Grigoriev I.V."/>
            <person name="Hibbett D.S."/>
            <person name="Nagy L.G."/>
        </authorList>
    </citation>
    <scope>NUCLEOTIDE SEQUENCE [LARGE SCALE GENOMIC DNA]</scope>
    <source>
        <strain evidence="2 3">SZMC22713</strain>
    </source>
</reference>
<keyword evidence="1" id="KW-0472">Membrane</keyword>
<feature type="transmembrane region" description="Helical" evidence="1">
    <location>
        <begin position="90"/>
        <end position="108"/>
    </location>
</feature>